<dbReference type="GeneID" id="83057973"/>
<feature type="transmembrane region" description="Helical" evidence="1">
    <location>
        <begin position="233"/>
        <end position="259"/>
    </location>
</feature>
<feature type="transmembrane region" description="Helical" evidence="1">
    <location>
        <begin position="166"/>
        <end position="188"/>
    </location>
</feature>
<dbReference type="EMBL" id="CP016757">
    <property type="protein sequence ID" value="ANZ45185.1"/>
    <property type="molecule type" value="Genomic_DNA"/>
</dbReference>
<dbReference type="STRING" id="1197717.BED41_08940"/>
<dbReference type="RefSeq" id="WP_066745010.1">
    <property type="nucleotide sequence ID" value="NZ_CP016757.1"/>
</dbReference>
<evidence type="ECO:0000259" key="2">
    <source>
        <dbReference type="Pfam" id="PF25928"/>
    </source>
</evidence>
<feature type="transmembrane region" description="Helical" evidence="1">
    <location>
        <begin position="123"/>
        <end position="142"/>
    </location>
</feature>
<feature type="transmembrane region" description="Helical" evidence="1">
    <location>
        <begin position="279"/>
        <end position="297"/>
    </location>
</feature>
<dbReference type="AlphaFoldDB" id="A0A1B2I5D1"/>
<keyword evidence="4" id="KW-1185">Reference proteome</keyword>
<evidence type="ECO:0000256" key="1">
    <source>
        <dbReference type="SAM" id="Phobius"/>
    </source>
</evidence>
<name>A0A1B2I5D1_9BACT</name>
<dbReference type="Proteomes" id="UP000093044">
    <property type="component" value="Chromosome"/>
</dbReference>
<protein>
    <recommendedName>
        <fullName evidence="2">DUF7973 domain-containing protein</fullName>
    </recommendedName>
</protein>
<keyword evidence="1" id="KW-0812">Transmembrane</keyword>
<feature type="transmembrane region" description="Helical" evidence="1">
    <location>
        <begin position="95"/>
        <end position="117"/>
    </location>
</feature>
<feature type="transmembrane region" description="Helical" evidence="1">
    <location>
        <begin position="194"/>
        <end position="221"/>
    </location>
</feature>
<accession>A0A1B2I5D1</accession>
<organism evidence="3 4">
    <name type="scientific">Cloacibacillus porcorum</name>
    <dbReference type="NCBI Taxonomy" id="1197717"/>
    <lineage>
        <taxon>Bacteria</taxon>
        <taxon>Thermotogati</taxon>
        <taxon>Synergistota</taxon>
        <taxon>Synergistia</taxon>
        <taxon>Synergistales</taxon>
        <taxon>Synergistaceae</taxon>
        <taxon>Cloacibacillus</taxon>
    </lineage>
</organism>
<gene>
    <name evidence="3" type="ORF">BED41_08940</name>
</gene>
<proteinExistence type="predicted"/>
<evidence type="ECO:0000313" key="3">
    <source>
        <dbReference type="EMBL" id="ANZ45185.1"/>
    </source>
</evidence>
<reference evidence="3" key="1">
    <citation type="submission" date="2016-08" db="EMBL/GenBank/DDBJ databases">
        <title>Complete genome of Cloacibacillus porcorum.</title>
        <authorList>
            <person name="Looft T."/>
            <person name="Bayles D.O."/>
            <person name="Alt D.P."/>
        </authorList>
    </citation>
    <scope>NUCLEOTIDE SEQUENCE [LARGE SCALE GENOMIC DNA]</scope>
    <source>
        <strain evidence="3">CL-84</strain>
    </source>
</reference>
<dbReference type="OrthoDB" id="4484645at2"/>
<keyword evidence="1" id="KW-1133">Transmembrane helix</keyword>
<dbReference type="KEGG" id="cpor:BED41_08940"/>
<evidence type="ECO:0000313" key="4">
    <source>
        <dbReference type="Proteomes" id="UP000093044"/>
    </source>
</evidence>
<keyword evidence="1" id="KW-0472">Membrane</keyword>
<feature type="domain" description="DUF7973" evidence="2">
    <location>
        <begin position="169"/>
        <end position="297"/>
    </location>
</feature>
<dbReference type="InterPro" id="IPR058279">
    <property type="entry name" value="DUF7973"/>
</dbReference>
<sequence>MDMFALVAAFGGGAFGALLGALPAFIMTGCFALAGALVAAGGGADIGVGFMAFGSFMGPHVAFAGGVAAAAYAGSRGKLKAGNDIVTALNGLGEADVICVGGLFGVIGFVICNLLLMTPLGPITDAVAMTVAISGCIARLAFGKTGLTGKYTGKEPRVWVTGGKGFTYNLMLGAVVGIAVSFVAASMMKAGVPAAALGVFPVVCFGFSAISLIFAQTGFAIPATHHITLPSGLGALAGMAAWGPCGAILGVLIGILSSLCGDFAANAFNSYNDSHIDPPAVTIFIMTIVVNLIRLAVVQ</sequence>
<feature type="transmembrane region" description="Helical" evidence="1">
    <location>
        <begin position="50"/>
        <end position="74"/>
    </location>
</feature>
<dbReference type="Pfam" id="PF25928">
    <property type="entry name" value="DUF7973"/>
    <property type="match status" value="2"/>
</dbReference>
<feature type="domain" description="DUF7973" evidence="2">
    <location>
        <begin position="4"/>
        <end position="144"/>
    </location>
</feature>